<sequence>MLFISSWGCSIRKPIAKSLGTRSTLCDKSIWYTSLAECPTARTTASYIKFWLQGGRVPVTSETLTPLIAAPSTSRSSTLVPNLIVTPNPCKCCRKQRSRGTNRSVPR</sequence>
<reference evidence="1" key="1">
    <citation type="journal article" date="2013" name="J. Plant Res.">
        <title>Effect of fungi and light on seed germination of three Opuntia species from semiarid lands of central Mexico.</title>
        <authorList>
            <person name="Delgado-Sanchez P."/>
            <person name="Jimenez-Bremont J.F."/>
            <person name="Guerrero-Gonzalez Mde L."/>
            <person name="Flores J."/>
        </authorList>
    </citation>
    <scope>NUCLEOTIDE SEQUENCE</scope>
    <source>
        <tissue evidence="1">Cladode</tissue>
    </source>
</reference>
<dbReference type="EMBL" id="GISG01207745">
    <property type="protein sequence ID" value="MBA4660378.1"/>
    <property type="molecule type" value="Transcribed_RNA"/>
</dbReference>
<dbReference type="AlphaFoldDB" id="A0A7C9A5Y4"/>
<organism evidence="1">
    <name type="scientific">Opuntia streptacantha</name>
    <name type="common">Prickly pear cactus</name>
    <name type="synonym">Opuntia cardona</name>
    <dbReference type="NCBI Taxonomy" id="393608"/>
    <lineage>
        <taxon>Eukaryota</taxon>
        <taxon>Viridiplantae</taxon>
        <taxon>Streptophyta</taxon>
        <taxon>Embryophyta</taxon>
        <taxon>Tracheophyta</taxon>
        <taxon>Spermatophyta</taxon>
        <taxon>Magnoliopsida</taxon>
        <taxon>eudicotyledons</taxon>
        <taxon>Gunneridae</taxon>
        <taxon>Pentapetalae</taxon>
        <taxon>Caryophyllales</taxon>
        <taxon>Cactineae</taxon>
        <taxon>Cactaceae</taxon>
        <taxon>Opuntioideae</taxon>
        <taxon>Opuntia</taxon>
    </lineage>
</organism>
<evidence type="ECO:0000313" key="1">
    <source>
        <dbReference type="EMBL" id="MBA4660378.1"/>
    </source>
</evidence>
<accession>A0A7C9A5Y4</accession>
<reference evidence="1" key="2">
    <citation type="submission" date="2020-07" db="EMBL/GenBank/DDBJ databases">
        <authorList>
            <person name="Vera ALvarez R."/>
            <person name="Arias-Moreno D.M."/>
            <person name="Jimenez-Jacinto V."/>
            <person name="Jimenez-Bremont J.F."/>
            <person name="Swaminathan K."/>
            <person name="Moose S.P."/>
            <person name="Guerrero-Gonzalez M.L."/>
            <person name="Marino-Ramirez L."/>
            <person name="Landsman D."/>
            <person name="Rodriguez-Kessler M."/>
            <person name="Delgado-Sanchez P."/>
        </authorList>
    </citation>
    <scope>NUCLEOTIDE SEQUENCE</scope>
    <source>
        <tissue evidence="1">Cladode</tissue>
    </source>
</reference>
<protein>
    <submittedName>
        <fullName evidence="1">Uncharacterized protein</fullName>
    </submittedName>
</protein>
<name>A0A7C9A5Y4_OPUST</name>
<proteinExistence type="predicted"/>